<evidence type="ECO:0008006" key="3">
    <source>
        <dbReference type="Google" id="ProtNLM"/>
    </source>
</evidence>
<reference evidence="1 2" key="1">
    <citation type="submission" date="2022-01" db="EMBL/GenBank/DDBJ databases">
        <title>Collection of gut derived symbiotic bacterial strains cultured from healthy donors.</title>
        <authorList>
            <person name="Lin H."/>
            <person name="Kohout C."/>
            <person name="Waligurski E."/>
            <person name="Pamer E.G."/>
        </authorList>
    </citation>
    <scope>NUCLEOTIDE SEQUENCE [LARGE SCALE GENOMIC DNA]</scope>
    <source>
        <strain evidence="1 2">DFI.3.7</strain>
    </source>
</reference>
<accession>A0ABS9M858</accession>
<keyword evidence="2" id="KW-1185">Reference proteome</keyword>
<comment type="caution">
    <text evidence="1">The sequence shown here is derived from an EMBL/GenBank/DDBJ whole genome shotgun (WGS) entry which is preliminary data.</text>
</comment>
<sequence>MKPILFNTEMVRAILDGRKTVTRRVVKPQPPATSVVRKRGCAWDWSFWADCDMGHLMKPPYQPGDTLWVRETWNGDWCDHYIYKADGGSAKAAGYAADPKWRPSIHMPREAARLFLRVTGVRVERLQESFFDQGDAPIKALQNEGIDIGDQCRQCIENYGNPCCNDLDPELEPDENGEDKNGGSECGMLDEVRSDFAKLWDNTVKPEDRATYGWEAHPWVFVIEFERISKDEALGGGRD</sequence>
<dbReference type="RefSeq" id="WP_238073799.1">
    <property type="nucleotide sequence ID" value="NZ_JAKNJB010000010.1"/>
</dbReference>
<dbReference type="Proteomes" id="UP001200313">
    <property type="component" value="Unassembled WGS sequence"/>
</dbReference>
<protein>
    <recommendedName>
        <fullName evidence="3">ASCH domain-containing protein</fullName>
    </recommendedName>
</protein>
<gene>
    <name evidence="1" type="ORF">L0P79_07545</name>
</gene>
<dbReference type="EMBL" id="JAKNJB010000010">
    <property type="protein sequence ID" value="MCG4526931.1"/>
    <property type="molecule type" value="Genomic_DNA"/>
</dbReference>
<name>A0ABS9M858_9FIRM</name>
<proteinExistence type="predicted"/>
<evidence type="ECO:0000313" key="2">
    <source>
        <dbReference type="Proteomes" id="UP001200313"/>
    </source>
</evidence>
<organism evidence="1 2">
    <name type="scientific">Intestinimonas massiliensis</name>
    <name type="common">ex Afouda et al. 2020</name>
    <dbReference type="NCBI Taxonomy" id="1673721"/>
    <lineage>
        <taxon>Bacteria</taxon>
        <taxon>Bacillati</taxon>
        <taxon>Bacillota</taxon>
        <taxon>Clostridia</taxon>
        <taxon>Eubacteriales</taxon>
        <taxon>Intestinimonas</taxon>
    </lineage>
</organism>
<evidence type="ECO:0000313" key="1">
    <source>
        <dbReference type="EMBL" id="MCG4526931.1"/>
    </source>
</evidence>